<dbReference type="SUPFAM" id="SSF143865">
    <property type="entry name" value="CorA soluble domain-like"/>
    <property type="match status" value="1"/>
</dbReference>
<dbReference type="EMBL" id="EU016596">
    <property type="protein sequence ID" value="ABZ07255.1"/>
    <property type="molecule type" value="Genomic_DNA"/>
</dbReference>
<evidence type="ECO:0000256" key="6">
    <source>
        <dbReference type="ARBA" id="ARBA00022692"/>
    </source>
</evidence>
<feature type="transmembrane region" description="Helical" evidence="11">
    <location>
        <begin position="303"/>
        <end position="321"/>
    </location>
</feature>
<keyword evidence="5" id="KW-0997">Cell inner membrane</keyword>
<accession>B3T3U6</accession>
<evidence type="ECO:0000256" key="1">
    <source>
        <dbReference type="ARBA" id="ARBA00004651"/>
    </source>
</evidence>
<dbReference type="GO" id="GO:0015087">
    <property type="term" value="F:cobalt ion transmembrane transporter activity"/>
    <property type="evidence" value="ECO:0007669"/>
    <property type="project" value="TreeGrafter"/>
</dbReference>
<name>B3T3U6_9ZZZZ</name>
<dbReference type="Gene3D" id="3.30.460.20">
    <property type="entry name" value="CorA soluble domain-like"/>
    <property type="match status" value="1"/>
</dbReference>
<evidence type="ECO:0000256" key="5">
    <source>
        <dbReference type="ARBA" id="ARBA00022519"/>
    </source>
</evidence>
<evidence type="ECO:0000313" key="12">
    <source>
        <dbReference type="EMBL" id="ABZ07255.1"/>
    </source>
</evidence>
<evidence type="ECO:0000256" key="2">
    <source>
        <dbReference type="ARBA" id="ARBA00009765"/>
    </source>
</evidence>
<gene>
    <name evidence="12" type="ORF">ALOHA_HF4000ANIW133F6ctg1g5</name>
</gene>
<dbReference type="AlphaFoldDB" id="B3T3U6"/>
<keyword evidence="9" id="KW-0406">Ion transport</keyword>
<evidence type="ECO:0000256" key="4">
    <source>
        <dbReference type="ARBA" id="ARBA00022475"/>
    </source>
</evidence>
<dbReference type="InterPro" id="IPR002523">
    <property type="entry name" value="MgTranspt_CorA/ZnTranspt_ZntB"/>
</dbReference>
<reference evidence="12" key="1">
    <citation type="journal article" date="2008" name="ISME J.">
        <title>Genomic patterns of recombination, clonal divergence and environment in marine microbial populations.</title>
        <authorList>
            <person name="Konstantinidis K.T."/>
            <person name="Delong E.F."/>
        </authorList>
    </citation>
    <scope>NUCLEOTIDE SEQUENCE</scope>
</reference>
<evidence type="ECO:0000256" key="3">
    <source>
        <dbReference type="ARBA" id="ARBA00022448"/>
    </source>
</evidence>
<keyword evidence="7" id="KW-0862">Zinc</keyword>
<dbReference type="GO" id="GO:0015095">
    <property type="term" value="F:magnesium ion transmembrane transporter activity"/>
    <property type="evidence" value="ECO:0007669"/>
    <property type="project" value="TreeGrafter"/>
</dbReference>
<dbReference type="Gene3D" id="1.20.58.340">
    <property type="entry name" value="Magnesium transport protein CorA, transmembrane region"/>
    <property type="match status" value="2"/>
</dbReference>
<evidence type="ECO:0000256" key="7">
    <source>
        <dbReference type="ARBA" id="ARBA00022833"/>
    </source>
</evidence>
<dbReference type="PANTHER" id="PTHR46494">
    <property type="entry name" value="CORA FAMILY METAL ION TRANSPORTER (EUROFUNG)"/>
    <property type="match status" value="1"/>
</dbReference>
<proteinExistence type="inferred from homology"/>
<dbReference type="CDD" id="cd12822">
    <property type="entry name" value="TmCorA-like"/>
    <property type="match status" value="1"/>
</dbReference>
<keyword evidence="6 11" id="KW-0812">Transmembrane</keyword>
<keyword evidence="8 11" id="KW-1133">Transmembrane helix</keyword>
<dbReference type="GO" id="GO:0050897">
    <property type="term" value="F:cobalt ion binding"/>
    <property type="evidence" value="ECO:0007669"/>
    <property type="project" value="TreeGrafter"/>
</dbReference>
<protein>
    <submittedName>
        <fullName evidence="12">Putative CorA-like Mg2+ transporter protein</fullName>
    </submittedName>
</protein>
<evidence type="ECO:0000256" key="11">
    <source>
        <dbReference type="SAM" id="Phobius"/>
    </source>
</evidence>
<evidence type="ECO:0000256" key="10">
    <source>
        <dbReference type="ARBA" id="ARBA00023136"/>
    </source>
</evidence>
<sequence>MSKLRFRSLSGRGKAAEISLDEAAAKLVKGGWLDIKNPSNAEKDFLLACGFHELAVEDCFTEPITRFYVYDDHKFVVLLARDKDRGDLDTEYLNVFVRDNHIVTVRHSAMPAIDEFERRLRTDRSQNRSALGAEYLLYELLDEVADDWYNVLEKFNERLETIEDNVLDPHTRYPDLLERMHEIKQDLREIHKSSQPLNRIITRMMRRDSDFVPEELKVFYQDLADQAKGIDERVNNLSTGTSSVRDTYISQSSLVFAESNQRLTEVISTITLIGAIILPLTLITSVFGMNLGAFGAGGGVYDLKHVLAVMAGFTVIAGIWFRKKGWL</sequence>
<dbReference type="PANTHER" id="PTHR46494:SF3">
    <property type="entry name" value="ZINC TRANSPORT PROTEIN ZNTB"/>
    <property type="match status" value="1"/>
</dbReference>
<keyword evidence="3" id="KW-0813">Transport</keyword>
<keyword evidence="10 11" id="KW-0472">Membrane</keyword>
<evidence type="ECO:0000256" key="9">
    <source>
        <dbReference type="ARBA" id="ARBA00023065"/>
    </source>
</evidence>
<comment type="subcellular location">
    <subcellularLocation>
        <location evidence="1">Cell membrane</location>
        <topology evidence="1">Multi-pass membrane protein</topology>
    </subcellularLocation>
</comment>
<feature type="transmembrane region" description="Helical" evidence="11">
    <location>
        <begin position="266"/>
        <end position="291"/>
    </location>
</feature>
<dbReference type="InterPro" id="IPR045861">
    <property type="entry name" value="CorA_cytoplasmic_dom"/>
</dbReference>
<dbReference type="InterPro" id="IPR045863">
    <property type="entry name" value="CorA_TM1_TM2"/>
</dbReference>
<dbReference type="GO" id="GO:0005886">
    <property type="term" value="C:plasma membrane"/>
    <property type="evidence" value="ECO:0007669"/>
    <property type="project" value="UniProtKB-SubCell"/>
</dbReference>
<dbReference type="Pfam" id="PF01544">
    <property type="entry name" value="CorA"/>
    <property type="match status" value="1"/>
</dbReference>
<keyword evidence="4" id="KW-1003">Cell membrane</keyword>
<comment type="similarity">
    <text evidence="2">Belongs to the CorA metal ion transporter (MIT) (TC 1.A.35) family.</text>
</comment>
<dbReference type="SUPFAM" id="SSF144083">
    <property type="entry name" value="Magnesium transport protein CorA, transmembrane region"/>
    <property type="match status" value="1"/>
</dbReference>
<organism evidence="12">
    <name type="scientific">uncultured marine microorganism HF4000_ANIW133F6</name>
    <dbReference type="NCBI Taxonomy" id="455529"/>
    <lineage>
        <taxon>unclassified sequences</taxon>
        <taxon>environmental samples</taxon>
    </lineage>
</organism>
<dbReference type="GO" id="GO:0000287">
    <property type="term" value="F:magnesium ion binding"/>
    <property type="evidence" value="ECO:0007669"/>
    <property type="project" value="TreeGrafter"/>
</dbReference>
<evidence type="ECO:0000256" key="8">
    <source>
        <dbReference type="ARBA" id="ARBA00022989"/>
    </source>
</evidence>